<dbReference type="PANTHER" id="PTHR38682:SF1">
    <property type="entry name" value="V-TYPE ATP SYNTHASE SUBUNIT C"/>
    <property type="match status" value="1"/>
</dbReference>
<dbReference type="SUPFAM" id="SSF103486">
    <property type="entry name" value="V-type ATP synthase subunit C"/>
    <property type="match status" value="1"/>
</dbReference>
<evidence type="ECO:0000256" key="1">
    <source>
        <dbReference type="ARBA" id="ARBA00006709"/>
    </source>
</evidence>
<reference evidence="4 5" key="1">
    <citation type="submission" date="2019-07" db="EMBL/GenBank/DDBJ databases">
        <title>Genomic Encyclopedia of Type Strains, Phase I: the one thousand microbial genomes (KMG-I) project.</title>
        <authorList>
            <person name="Kyrpides N."/>
        </authorList>
    </citation>
    <scope>NUCLEOTIDE SEQUENCE [LARGE SCALE GENOMIC DNA]</scope>
    <source>
        <strain evidence="4 5">DSM 13558</strain>
    </source>
</reference>
<sequence length="335" mass="38760">MAKIKDTDYLFSTARVRSVEKNMLTRERAEKMIDAKTNEDALRVLDDLNYGNSGEAVEPNDYEKLLSFEHKKTYDFITSVAPELDFFNMFLYPYDYHNLKVIMKAEYLGIDASENLVDTGSIDLKVLKYSVKERDFSGLTENMSKALKEIIETFPKTNDPQVIDFVLDKYCYDEMLSSAENTNSNFIIDYVKMQIDAINLKTYVRLKRMNKSWDFFTKVFLNGGKINEQVFIKNYDEPFEKFAEQLSAYGFRELFLEGTESLVSTGMFTKLEKLLDNKIIEHVKGAKYIPFGIEPLAGYLIAKDNEIKIARIIMAGKLAGISPELIRERLRETYV</sequence>
<evidence type="ECO:0000313" key="5">
    <source>
        <dbReference type="Proteomes" id="UP000315343"/>
    </source>
</evidence>
<accession>A0A562J508</accession>
<dbReference type="InterPro" id="IPR035067">
    <property type="entry name" value="V-type_ATPase_csu/dsu"/>
</dbReference>
<dbReference type="Gene3D" id="1.20.1690.10">
    <property type="entry name" value="V-type ATP synthase subunit C domain"/>
    <property type="match status" value="2"/>
</dbReference>
<keyword evidence="5" id="KW-1185">Reference proteome</keyword>
<comment type="similarity">
    <text evidence="1">Belongs to the V-ATPase V0D/AC39 subunit family.</text>
</comment>
<protein>
    <submittedName>
        <fullName evidence="4">V/A-type H+-transporting ATPase subunit C</fullName>
    </submittedName>
</protein>
<dbReference type="InterPro" id="IPR050873">
    <property type="entry name" value="V-ATPase_V0D/AC39_subunit"/>
</dbReference>
<evidence type="ECO:0000256" key="2">
    <source>
        <dbReference type="ARBA" id="ARBA00022448"/>
    </source>
</evidence>
<dbReference type="RefSeq" id="WP_170226268.1">
    <property type="nucleotide sequence ID" value="NZ_DAMBUX010000014.1"/>
</dbReference>
<keyword evidence="3" id="KW-0406">Ion transport</keyword>
<dbReference type="NCBIfam" id="NF002266">
    <property type="entry name" value="PRK01198.1-2"/>
    <property type="match status" value="1"/>
</dbReference>
<keyword evidence="2" id="KW-0813">Transport</keyword>
<dbReference type="PANTHER" id="PTHR38682">
    <property type="entry name" value="V-TYPE ATP SYNTHASE SUBUNIT C"/>
    <property type="match status" value="1"/>
</dbReference>
<evidence type="ECO:0000313" key="4">
    <source>
        <dbReference type="EMBL" id="TWH77965.1"/>
    </source>
</evidence>
<dbReference type="InterPro" id="IPR036079">
    <property type="entry name" value="ATPase_csu/dsu_sf"/>
</dbReference>
<proteinExistence type="inferred from homology"/>
<evidence type="ECO:0000256" key="3">
    <source>
        <dbReference type="ARBA" id="ARBA00023065"/>
    </source>
</evidence>
<dbReference type="EMBL" id="VLKH01000011">
    <property type="protein sequence ID" value="TWH77965.1"/>
    <property type="molecule type" value="Genomic_DNA"/>
</dbReference>
<organism evidence="4 5">
    <name type="scientific">Sedimentibacter saalensis</name>
    <dbReference type="NCBI Taxonomy" id="130788"/>
    <lineage>
        <taxon>Bacteria</taxon>
        <taxon>Bacillati</taxon>
        <taxon>Bacillota</taxon>
        <taxon>Tissierellia</taxon>
        <taxon>Sedimentibacter</taxon>
    </lineage>
</organism>
<dbReference type="InterPro" id="IPR044911">
    <property type="entry name" value="V-type_ATPase_csu/dsu_dom_3"/>
</dbReference>
<dbReference type="Gene3D" id="1.10.132.50">
    <property type="entry name" value="ATP synthase (C/AC39) subunit, domain 3"/>
    <property type="match status" value="1"/>
</dbReference>
<gene>
    <name evidence="4" type="ORF">LY60_03155</name>
</gene>
<dbReference type="Proteomes" id="UP000315343">
    <property type="component" value="Unassembled WGS sequence"/>
</dbReference>
<dbReference type="InterPro" id="IPR002843">
    <property type="entry name" value="ATPase_V0-cplx_csu/dsu"/>
</dbReference>
<comment type="caution">
    <text evidence="4">The sequence shown here is derived from an EMBL/GenBank/DDBJ whole genome shotgun (WGS) entry which is preliminary data.</text>
</comment>
<dbReference type="GO" id="GO:0046961">
    <property type="term" value="F:proton-transporting ATPase activity, rotational mechanism"/>
    <property type="evidence" value="ECO:0007669"/>
    <property type="project" value="InterPro"/>
</dbReference>
<dbReference type="AlphaFoldDB" id="A0A562J508"/>
<dbReference type="Pfam" id="PF01992">
    <property type="entry name" value="vATP-synt_AC39"/>
    <property type="match status" value="1"/>
</dbReference>
<name>A0A562J508_9FIRM</name>